<accession>A0A1I2F693</accession>
<dbReference type="Proteomes" id="UP000198598">
    <property type="component" value="Unassembled WGS sequence"/>
</dbReference>
<evidence type="ECO:0000256" key="6">
    <source>
        <dbReference type="PIRSR" id="PIRSR600821-52"/>
    </source>
</evidence>
<evidence type="ECO:0000313" key="8">
    <source>
        <dbReference type="EMBL" id="SFF00126.1"/>
    </source>
</evidence>
<dbReference type="NCBIfam" id="TIGR00492">
    <property type="entry name" value="alr"/>
    <property type="match status" value="1"/>
</dbReference>
<dbReference type="AlphaFoldDB" id="A0A1I2F693"/>
<dbReference type="STRING" id="662367.SAMN05216167_12458"/>
<dbReference type="SUPFAM" id="SSF63418">
    <property type="entry name" value="MurE/MurF N-terminal domain"/>
    <property type="match status" value="1"/>
</dbReference>
<dbReference type="SUPFAM" id="SSF51419">
    <property type="entry name" value="PLP-binding barrel"/>
    <property type="match status" value="2"/>
</dbReference>
<dbReference type="HAMAP" id="MF_01201">
    <property type="entry name" value="Ala_racemase"/>
    <property type="match status" value="1"/>
</dbReference>
<evidence type="ECO:0000256" key="4">
    <source>
        <dbReference type="HAMAP-Rule" id="MF_01201"/>
    </source>
</evidence>
<protein>
    <recommendedName>
        <fullName evidence="4">Alanine racemase</fullName>
        <ecNumber evidence="4">5.1.1.1</ecNumber>
    </recommendedName>
</protein>
<dbReference type="OrthoDB" id="9801978at2"/>
<dbReference type="Pfam" id="PF01225">
    <property type="entry name" value="Mur_ligase"/>
    <property type="match status" value="1"/>
</dbReference>
<dbReference type="Pfam" id="PF08245">
    <property type="entry name" value="Mur_ligase_M"/>
    <property type="match status" value="1"/>
</dbReference>
<dbReference type="RefSeq" id="WP_093833613.1">
    <property type="nucleotide sequence ID" value="NZ_FOLQ01000024.1"/>
</dbReference>
<dbReference type="InterPro" id="IPR036615">
    <property type="entry name" value="Mur_ligase_C_dom_sf"/>
</dbReference>
<dbReference type="GO" id="GO:0005829">
    <property type="term" value="C:cytosol"/>
    <property type="evidence" value="ECO:0007669"/>
    <property type="project" value="TreeGrafter"/>
</dbReference>
<sequence length="858" mass="95218">MVLTDIELGNRVWLTDSRQVTGKSTDARVADAVFFAIKGEHHDGHDFIGDLYQKGVRQFVVERASLTPDRRAELASYAEATIIEVDSSLETLQSLAAEHRRQFHIPVIGITGSNGKTIVKEWLAQLLDGGEATNSFVVAKSPKSYNSQLGVPLSVHELNDSHTLGIFEAGISKAQEMQALEAIIRPTIGIFTNIGTAHDEGFRTHKQKIAEKLRLFIHVNTLIYCVDYMGIDEEVNMLLKAVNPDMRLVTWSLKGRKATYQGVMDGNHLVLQGPSGVSMTVKLPFVDPASVENLMHCIVTILTLKPRSRDELQSRLNRLRPVSMRLEQKEGINNCVVIDDSYNNDVVGLQLALSFQHQQSTRNRRVVILSDVLQSGQPEADLYEQVGAMMRANDVAHFIGIGPVVSRNARFFADTSLFYPTTDDFLTHFAFKELRDSTVLVKGARPFSFERIVARLERKVHGTVLEINLDALTHNLNYYREKVGSNTQLMVMVKAFAYGSGSAEVAQLLQFHRVDYLGVAYADEGVQLRQNGVTLPIMVMNPAPETFATLLEYNLEPEIYSMRLLREWGDFLAWGRGHGARSEEPGARGMARGNINTFLLPDPSSTHHAPYSLHLKIDTGMHRLGFLETELADVANYLKSHPDMRVATVFSHLVGADDAQFNTFSQQQHTTFLRATDTLEMALGYKPTRHLLNSAGIVRFPDYKLDMVRLGIGLYGVEATGMNQSALQMVGTLRTVISQIKTVQAGESVGYSRRAVLDHNARIATIAIGYADGYDRRLGNGIGEVWVNGTRCPTVGNICMDMTMIDVTAASATEGDEVVVFGNEIPITELAQCIGTIPYEILTGVSERVKRVFFKEGN</sequence>
<dbReference type="SUPFAM" id="SSF53244">
    <property type="entry name" value="MurD-like peptide ligases, peptide-binding domain"/>
    <property type="match status" value="1"/>
</dbReference>
<evidence type="ECO:0000256" key="3">
    <source>
        <dbReference type="ARBA" id="ARBA00023235"/>
    </source>
</evidence>
<feature type="domain" description="Alanine racemase C-terminal" evidence="7">
    <location>
        <begin position="730"/>
        <end position="854"/>
    </location>
</feature>
<feature type="modified residue" description="N6-(pyridoxal phosphate)lysine" evidence="4 5">
    <location>
        <position position="494"/>
    </location>
</feature>
<feature type="binding site" evidence="4 6">
    <location>
        <position position="800"/>
    </location>
    <ligand>
        <name>substrate</name>
    </ligand>
</feature>
<dbReference type="GO" id="GO:0005524">
    <property type="term" value="F:ATP binding"/>
    <property type="evidence" value="ECO:0007669"/>
    <property type="project" value="InterPro"/>
</dbReference>
<dbReference type="InterPro" id="IPR013221">
    <property type="entry name" value="Mur_ligase_cen"/>
</dbReference>
<organism evidence="8 9">
    <name type="scientific">Spirosoma endophyticum</name>
    <dbReference type="NCBI Taxonomy" id="662367"/>
    <lineage>
        <taxon>Bacteria</taxon>
        <taxon>Pseudomonadati</taxon>
        <taxon>Bacteroidota</taxon>
        <taxon>Cytophagia</taxon>
        <taxon>Cytophagales</taxon>
        <taxon>Cytophagaceae</taxon>
        <taxon>Spirosoma</taxon>
    </lineage>
</organism>
<dbReference type="InterPro" id="IPR036565">
    <property type="entry name" value="Mur-like_cat_sf"/>
</dbReference>
<reference evidence="8 9" key="1">
    <citation type="submission" date="2016-10" db="EMBL/GenBank/DDBJ databases">
        <authorList>
            <person name="de Groot N.N."/>
        </authorList>
    </citation>
    <scope>NUCLEOTIDE SEQUENCE [LARGE SCALE GENOMIC DNA]</scope>
    <source>
        <strain evidence="8 9">DSM 26130</strain>
    </source>
</reference>
<dbReference type="InterPro" id="IPR011079">
    <property type="entry name" value="Ala_racemase_C"/>
</dbReference>
<dbReference type="GO" id="GO:0030170">
    <property type="term" value="F:pyridoxal phosphate binding"/>
    <property type="evidence" value="ECO:0007669"/>
    <property type="project" value="UniProtKB-UniRule"/>
</dbReference>
<name>A0A1I2F693_9BACT</name>
<dbReference type="SMART" id="SM01005">
    <property type="entry name" value="Ala_racemase_C"/>
    <property type="match status" value="1"/>
</dbReference>
<dbReference type="InterPro" id="IPR029066">
    <property type="entry name" value="PLP-binding_barrel"/>
</dbReference>
<evidence type="ECO:0000259" key="7">
    <source>
        <dbReference type="SMART" id="SM01005"/>
    </source>
</evidence>
<gene>
    <name evidence="8" type="ORF">SAMN05216167_12458</name>
</gene>
<feature type="binding site" evidence="4 6">
    <location>
        <position position="623"/>
    </location>
    <ligand>
        <name>substrate</name>
    </ligand>
</feature>
<dbReference type="Gene3D" id="3.40.1390.10">
    <property type="entry name" value="MurE/MurF, N-terminal domain"/>
    <property type="match status" value="1"/>
</dbReference>
<dbReference type="PANTHER" id="PTHR30511:SF0">
    <property type="entry name" value="ALANINE RACEMASE, CATABOLIC-RELATED"/>
    <property type="match status" value="1"/>
</dbReference>
<keyword evidence="2 4" id="KW-0663">Pyridoxal phosphate</keyword>
<comment type="similarity">
    <text evidence="4">Belongs to the alanine racemase family.</text>
</comment>
<keyword evidence="9" id="KW-1185">Reference proteome</keyword>
<dbReference type="SUPFAM" id="SSF53623">
    <property type="entry name" value="MurD-like peptide ligases, catalytic domain"/>
    <property type="match status" value="1"/>
</dbReference>
<dbReference type="Gene3D" id="3.40.1190.10">
    <property type="entry name" value="Mur-like, catalytic domain"/>
    <property type="match status" value="1"/>
</dbReference>
<dbReference type="InterPro" id="IPR009006">
    <property type="entry name" value="Ala_racemase/Decarboxylase_C"/>
</dbReference>
<dbReference type="InterPro" id="IPR000713">
    <property type="entry name" value="Mur_ligase_N"/>
</dbReference>
<dbReference type="InterPro" id="IPR000821">
    <property type="entry name" value="Ala_racemase"/>
</dbReference>
<dbReference type="Gene3D" id="3.20.20.10">
    <property type="entry name" value="Alanine racemase"/>
    <property type="match status" value="1"/>
</dbReference>
<dbReference type="UniPathway" id="UPA00042">
    <property type="reaction ID" value="UER00497"/>
</dbReference>
<dbReference type="GO" id="GO:0008784">
    <property type="term" value="F:alanine racemase activity"/>
    <property type="evidence" value="ECO:0007669"/>
    <property type="project" value="UniProtKB-UniRule"/>
</dbReference>
<dbReference type="SUPFAM" id="SSF50621">
    <property type="entry name" value="Alanine racemase C-terminal domain-like"/>
    <property type="match status" value="1"/>
</dbReference>
<comment type="pathway">
    <text evidence="4">Amino-acid biosynthesis; D-alanine biosynthesis; D-alanine from L-alanine: step 1/1.</text>
</comment>
<dbReference type="InterPro" id="IPR035911">
    <property type="entry name" value="MurE/MurF_N"/>
</dbReference>
<feature type="active site" description="Proton acceptor; specific for L-alanine" evidence="4">
    <location>
        <position position="751"/>
    </location>
</feature>
<evidence type="ECO:0000256" key="5">
    <source>
        <dbReference type="PIRSR" id="PIRSR600821-50"/>
    </source>
</evidence>
<dbReference type="GO" id="GO:0016881">
    <property type="term" value="F:acid-amino acid ligase activity"/>
    <property type="evidence" value="ECO:0007669"/>
    <property type="project" value="InterPro"/>
</dbReference>
<keyword evidence="3 4" id="KW-0413">Isomerase</keyword>
<dbReference type="Gene3D" id="2.40.37.10">
    <property type="entry name" value="Lyase, Ornithine Decarboxylase, Chain A, domain 1"/>
    <property type="match status" value="1"/>
</dbReference>
<comment type="cofactor">
    <cofactor evidence="1 4 5">
        <name>pyridoxal 5'-phosphate</name>
        <dbReference type="ChEBI" id="CHEBI:597326"/>
    </cofactor>
</comment>
<dbReference type="PANTHER" id="PTHR30511">
    <property type="entry name" value="ALANINE RACEMASE"/>
    <property type="match status" value="1"/>
</dbReference>
<dbReference type="EC" id="5.1.1.1" evidence="4"/>
<dbReference type="GO" id="GO:0030632">
    <property type="term" value="P:D-alanine biosynthetic process"/>
    <property type="evidence" value="ECO:0007669"/>
    <property type="project" value="UniProtKB-UniRule"/>
</dbReference>
<dbReference type="Pfam" id="PF01168">
    <property type="entry name" value="Ala_racemase_N"/>
    <property type="match status" value="1"/>
</dbReference>
<feature type="active site" description="Proton acceptor; specific for D-alanine" evidence="4">
    <location>
        <position position="494"/>
    </location>
</feature>
<dbReference type="Gene3D" id="3.90.190.20">
    <property type="entry name" value="Mur ligase, C-terminal domain"/>
    <property type="match status" value="1"/>
</dbReference>
<dbReference type="Pfam" id="PF00842">
    <property type="entry name" value="Ala_racemase_C"/>
    <property type="match status" value="1"/>
</dbReference>
<dbReference type="EMBL" id="FOLQ01000024">
    <property type="protein sequence ID" value="SFF00126.1"/>
    <property type="molecule type" value="Genomic_DNA"/>
</dbReference>
<proteinExistence type="inferred from homology"/>
<comment type="function">
    <text evidence="4">Catalyzes the interconversion of L-alanine and D-alanine. May also act on other amino acids.</text>
</comment>
<dbReference type="CDD" id="cd00430">
    <property type="entry name" value="PLPDE_III_AR"/>
    <property type="match status" value="1"/>
</dbReference>
<evidence type="ECO:0000313" key="9">
    <source>
        <dbReference type="Proteomes" id="UP000198598"/>
    </source>
</evidence>
<dbReference type="PRINTS" id="PR00992">
    <property type="entry name" value="ALARACEMASE"/>
</dbReference>
<dbReference type="InterPro" id="IPR001608">
    <property type="entry name" value="Ala_racemase_N"/>
</dbReference>
<evidence type="ECO:0000256" key="2">
    <source>
        <dbReference type="ARBA" id="ARBA00022898"/>
    </source>
</evidence>
<comment type="catalytic activity">
    <reaction evidence="4">
        <text>L-alanine = D-alanine</text>
        <dbReference type="Rhea" id="RHEA:20249"/>
        <dbReference type="ChEBI" id="CHEBI:57416"/>
        <dbReference type="ChEBI" id="CHEBI:57972"/>
        <dbReference type="EC" id="5.1.1.1"/>
    </reaction>
</comment>
<evidence type="ECO:0000256" key="1">
    <source>
        <dbReference type="ARBA" id="ARBA00001933"/>
    </source>
</evidence>